<keyword evidence="3 4" id="KW-0472">Membrane</keyword>
<accession>C8X0A2</accession>
<evidence type="ECO:0000256" key="4">
    <source>
        <dbReference type="SAM" id="Phobius"/>
    </source>
</evidence>
<dbReference type="AlphaFoldDB" id="C8X0A2"/>
<dbReference type="STRING" id="485915.Dret_0430"/>
<feature type="transmembrane region" description="Helical" evidence="4">
    <location>
        <begin position="353"/>
        <end position="374"/>
    </location>
</feature>
<feature type="transmembrane region" description="Helical" evidence="4">
    <location>
        <begin position="45"/>
        <end position="67"/>
    </location>
</feature>
<evidence type="ECO:0000256" key="1">
    <source>
        <dbReference type="ARBA" id="ARBA00022692"/>
    </source>
</evidence>
<gene>
    <name evidence="5" type="ordered locus">Dret_0430</name>
</gene>
<evidence type="ECO:0000313" key="5">
    <source>
        <dbReference type="EMBL" id="ACV67727.1"/>
    </source>
</evidence>
<feature type="transmembrane region" description="Helical" evidence="4">
    <location>
        <begin position="98"/>
        <end position="115"/>
    </location>
</feature>
<organism evidence="5 6">
    <name type="scientific">Desulfohalobium retbaense (strain ATCC 49708 / DSM 5692 / JCM 16813 / HR100)</name>
    <dbReference type="NCBI Taxonomy" id="485915"/>
    <lineage>
        <taxon>Bacteria</taxon>
        <taxon>Pseudomonadati</taxon>
        <taxon>Thermodesulfobacteriota</taxon>
        <taxon>Desulfovibrionia</taxon>
        <taxon>Desulfovibrionales</taxon>
        <taxon>Desulfohalobiaceae</taxon>
        <taxon>Desulfohalobium</taxon>
    </lineage>
</organism>
<dbReference type="InterPro" id="IPR036259">
    <property type="entry name" value="MFS_trans_sf"/>
</dbReference>
<dbReference type="SUPFAM" id="SSF103473">
    <property type="entry name" value="MFS general substrate transporter"/>
    <property type="match status" value="1"/>
</dbReference>
<dbReference type="eggNOG" id="COG2814">
    <property type="taxonomic scope" value="Bacteria"/>
</dbReference>
<protein>
    <submittedName>
        <fullName evidence="5">Major facilitator superfamily MFS_1</fullName>
    </submittedName>
</protein>
<keyword evidence="1 4" id="KW-0812">Transmembrane</keyword>
<feature type="transmembrane region" description="Helical" evidence="4">
    <location>
        <begin position="324"/>
        <end position="347"/>
    </location>
</feature>
<evidence type="ECO:0000313" key="6">
    <source>
        <dbReference type="Proteomes" id="UP000001052"/>
    </source>
</evidence>
<feature type="transmembrane region" description="Helical" evidence="4">
    <location>
        <begin position="136"/>
        <end position="156"/>
    </location>
</feature>
<dbReference type="HOGENOM" id="CLU_057648_0_0_7"/>
<feature type="transmembrane region" description="Helical" evidence="4">
    <location>
        <begin position="267"/>
        <end position="284"/>
    </location>
</feature>
<name>C8X0A2_DESRD</name>
<feature type="transmembrane region" description="Helical" evidence="4">
    <location>
        <begin position="290"/>
        <end position="312"/>
    </location>
</feature>
<keyword evidence="2 4" id="KW-1133">Transmembrane helix</keyword>
<dbReference type="Pfam" id="PF07690">
    <property type="entry name" value="MFS_1"/>
    <property type="match status" value="1"/>
</dbReference>
<dbReference type="InterPro" id="IPR011701">
    <property type="entry name" value="MFS"/>
</dbReference>
<dbReference type="KEGG" id="drt:Dret_0430"/>
<evidence type="ECO:0000256" key="3">
    <source>
        <dbReference type="ARBA" id="ARBA00023136"/>
    </source>
</evidence>
<evidence type="ECO:0000256" key="2">
    <source>
        <dbReference type="ARBA" id="ARBA00022989"/>
    </source>
</evidence>
<dbReference type="OrthoDB" id="9774288at2"/>
<dbReference type="Proteomes" id="UP000001052">
    <property type="component" value="Chromosome"/>
</dbReference>
<proteinExistence type="predicted"/>
<reference evidence="6" key="1">
    <citation type="submission" date="2009-09" db="EMBL/GenBank/DDBJ databases">
        <title>The complete chromosome of Desulfohalobium retbaense DSM 5692.</title>
        <authorList>
            <consortium name="US DOE Joint Genome Institute (JGI-PGF)"/>
            <person name="Lucas S."/>
            <person name="Copeland A."/>
            <person name="Lapidus A."/>
            <person name="Glavina del Rio T."/>
            <person name="Dalin E."/>
            <person name="Tice H."/>
            <person name="Bruce D."/>
            <person name="Goodwin L."/>
            <person name="Pitluck S."/>
            <person name="Kyrpides N."/>
            <person name="Mavromatis K."/>
            <person name="Ivanova N."/>
            <person name="Mikhailova N."/>
            <person name="Munk A.C."/>
            <person name="Brettin T."/>
            <person name="Detter J.C."/>
            <person name="Han C."/>
            <person name="Tapia R."/>
            <person name="Larimer F."/>
            <person name="Land M."/>
            <person name="Hauser L."/>
            <person name="Markowitz V."/>
            <person name="Cheng J.-F."/>
            <person name="Hugenholtz P."/>
            <person name="Woyke T."/>
            <person name="Wu D."/>
            <person name="Spring S."/>
            <person name="Klenk H.-P."/>
            <person name="Eisen J.A."/>
        </authorList>
    </citation>
    <scope>NUCLEOTIDE SEQUENCE [LARGE SCALE GENOMIC DNA]</scope>
    <source>
        <strain evidence="6">DSM 5692</strain>
    </source>
</reference>
<dbReference type="Gene3D" id="1.20.1250.20">
    <property type="entry name" value="MFS general substrate transporter like domains"/>
    <property type="match status" value="2"/>
</dbReference>
<sequence>MSFRRSPMYLFLLVLTVSVWAGFQGWRTLLNNFAVEVAHLGGHHMGVIQSVREVPGFLALLVIYILLIVKEHRLAAVSVLILGLGVVLTGFFPSFWGVLLATLLMSFGFHYFETVNQSLTLQYFSVGDAPLVFGRLRAIGAATSIGVGLSIFALANWLPYKLLFALLGCISIAGAMWCLFQDPTDTNMPSQNKHMVLRRRYWLFYTLTLLAGARRQIFIAFAVFLLVEKFGLSVQEITLLFVANQALNYFVSPLVGRAINHFGERSVLSVEYASLIVVFLVYALSDSQWLVLAMYIVDHVVFNCAMAIRTFFQKIGDPGDIAPSMAVGFTINHIAAVLIPAAAGLIWLVDPAWVFLGGVGLSLCSLLLVQAIPWQLKRSRTASSG</sequence>
<feature type="transmembrane region" description="Helical" evidence="4">
    <location>
        <begin position="237"/>
        <end position="255"/>
    </location>
</feature>
<dbReference type="GO" id="GO:0022857">
    <property type="term" value="F:transmembrane transporter activity"/>
    <property type="evidence" value="ECO:0007669"/>
    <property type="project" value="InterPro"/>
</dbReference>
<feature type="transmembrane region" description="Helical" evidence="4">
    <location>
        <begin position="74"/>
        <end position="92"/>
    </location>
</feature>
<keyword evidence="6" id="KW-1185">Reference proteome</keyword>
<dbReference type="EMBL" id="CP001734">
    <property type="protein sequence ID" value="ACV67727.1"/>
    <property type="molecule type" value="Genomic_DNA"/>
</dbReference>
<dbReference type="RefSeq" id="WP_015750885.1">
    <property type="nucleotide sequence ID" value="NC_013223.1"/>
</dbReference>
<reference evidence="5 6" key="2">
    <citation type="journal article" date="2010" name="Stand. Genomic Sci.">
        <title>Complete genome sequence of Desulfohalobium retbaense type strain (HR(100)).</title>
        <authorList>
            <person name="Spring S."/>
            <person name="Nolan M."/>
            <person name="Lapidus A."/>
            <person name="Glavina Del Rio T."/>
            <person name="Copeland A."/>
            <person name="Tice H."/>
            <person name="Cheng J.F."/>
            <person name="Lucas S."/>
            <person name="Land M."/>
            <person name="Chen F."/>
            <person name="Bruce D."/>
            <person name="Goodwin L."/>
            <person name="Pitluck S."/>
            <person name="Ivanova N."/>
            <person name="Mavromatis K."/>
            <person name="Mikhailova N."/>
            <person name="Pati A."/>
            <person name="Chen A."/>
            <person name="Palaniappan K."/>
            <person name="Hauser L."/>
            <person name="Chang Y.J."/>
            <person name="Jeffries C.D."/>
            <person name="Munk C."/>
            <person name="Kiss H."/>
            <person name="Chain P."/>
            <person name="Han C."/>
            <person name="Brettin T."/>
            <person name="Detter J.C."/>
            <person name="Schuler E."/>
            <person name="Goker M."/>
            <person name="Rohde M."/>
            <person name="Bristow J."/>
            <person name="Eisen J.A."/>
            <person name="Markowitz V."/>
            <person name="Hugenholtz P."/>
            <person name="Kyrpides N.C."/>
            <person name="Klenk H.P."/>
        </authorList>
    </citation>
    <scope>NUCLEOTIDE SEQUENCE [LARGE SCALE GENOMIC DNA]</scope>
    <source>
        <strain evidence="5 6">DSM 5692</strain>
    </source>
</reference>
<feature type="transmembrane region" description="Helical" evidence="4">
    <location>
        <begin position="162"/>
        <end position="180"/>
    </location>
</feature>
<feature type="transmembrane region" description="Helical" evidence="4">
    <location>
        <begin position="201"/>
        <end position="225"/>
    </location>
</feature>